<dbReference type="InterPro" id="IPR039420">
    <property type="entry name" value="WalR-like"/>
</dbReference>
<dbReference type="AlphaFoldDB" id="A0A133NS89"/>
<evidence type="ECO:0000256" key="1">
    <source>
        <dbReference type="ARBA" id="ARBA00023125"/>
    </source>
</evidence>
<evidence type="ECO:0000259" key="5">
    <source>
        <dbReference type="PROSITE" id="PS51755"/>
    </source>
</evidence>
<dbReference type="EMBL" id="LRQA01000012">
    <property type="protein sequence ID" value="KXA19145.1"/>
    <property type="molecule type" value="Genomic_DNA"/>
</dbReference>
<dbReference type="SUPFAM" id="SSF52172">
    <property type="entry name" value="CheY-like"/>
    <property type="match status" value="1"/>
</dbReference>
<dbReference type="PANTHER" id="PTHR48111">
    <property type="entry name" value="REGULATOR OF RPOS"/>
    <property type="match status" value="1"/>
</dbReference>
<evidence type="ECO:0000313" key="6">
    <source>
        <dbReference type="EMBL" id="KXA19145.1"/>
    </source>
</evidence>
<dbReference type="InterPro" id="IPR011006">
    <property type="entry name" value="CheY-like_superfamily"/>
</dbReference>
<feature type="domain" description="Response regulatory" evidence="4">
    <location>
        <begin position="58"/>
        <end position="172"/>
    </location>
</feature>
<protein>
    <submittedName>
        <fullName evidence="6">DNA-binding response regulator MtrA family protein</fullName>
    </submittedName>
</protein>
<dbReference type="Pfam" id="PF00072">
    <property type="entry name" value="Response_reg"/>
    <property type="match status" value="1"/>
</dbReference>
<dbReference type="PROSITE" id="PS51755">
    <property type="entry name" value="OMPR_PHOB"/>
    <property type="match status" value="1"/>
</dbReference>
<evidence type="ECO:0000259" key="4">
    <source>
        <dbReference type="PROSITE" id="PS50110"/>
    </source>
</evidence>
<feature type="DNA-binding region" description="OmpR/PhoB-type" evidence="3">
    <location>
        <begin position="180"/>
        <end position="279"/>
    </location>
</feature>
<dbReference type="Proteomes" id="UP000070558">
    <property type="component" value="Unassembled WGS sequence"/>
</dbReference>
<dbReference type="GO" id="GO:0032993">
    <property type="term" value="C:protein-DNA complex"/>
    <property type="evidence" value="ECO:0007669"/>
    <property type="project" value="TreeGrafter"/>
</dbReference>
<dbReference type="SMART" id="SM00448">
    <property type="entry name" value="REC"/>
    <property type="match status" value="1"/>
</dbReference>
<dbReference type="Pfam" id="PF00486">
    <property type="entry name" value="Trans_reg_C"/>
    <property type="match status" value="1"/>
</dbReference>
<gene>
    <name evidence="6" type="ORF">HMPREF3216_00182</name>
</gene>
<proteinExistence type="predicted"/>
<feature type="domain" description="OmpR/PhoB-type" evidence="5">
    <location>
        <begin position="180"/>
        <end position="279"/>
    </location>
</feature>
<dbReference type="OrthoDB" id="3197131at2"/>
<comment type="caution">
    <text evidence="6">The sequence shown here is derived from an EMBL/GenBank/DDBJ whole genome shotgun (WGS) entry which is preliminary data.</text>
</comment>
<dbReference type="InterPro" id="IPR001867">
    <property type="entry name" value="OmpR/PhoB-type_DNA-bd"/>
</dbReference>
<evidence type="ECO:0000256" key="2">
    <source>
        <dbReference type="PROSITE-ProRule" id="PRU00169"/>
    </source>
</evidence>
<dbReference type="Gene3D" id="6.10.250.690">
    <property type="match status" value="1"/>
</dbReference>
<dbReference type="PATRIC" id="fig|2702.99.peg.179"/>
<keyword evidence="1 3" id="KW-0238">DNA-binding</keyword>
<dbReference type="GO" id="GO:0005829">
    <property type="term" value="C:cytosol"/>
    <property type="evidence" value="ECO:0007669"/>
    <property type="project" value="TreeGrafter"/>
</dbReference>
<dbReference type="InterPro" id="IPR036388">
    <property type="entry name" value="WH-like_DNA-bd_sf"/>
</dbReference>
<dbReference type="GO" id="GO:0000976">
    <property type="term" value="F:transcription cis-regulatory region binding"/>
    <property type="evidence" value="ECO:0007669"/>
    <property type="project" value="TreeGrafter"/>
</dbReference>
<feature type="modified residue" description="4-aspartylphosphate" evidence="2">
    <location>
        <position position="108"/>
    </location>
</feature>
<dbReference type="PANTHER" id="PTHR48111:SF52">
    <property type="entry name" value="TRANSCRIPTIONAL REGULATORY PROTEIN YVRH"/>
    <property type="match status" value="1"/>
</dbReference>
<dbReference type="CDD" id="cd17574">
    <property type="entry name" value="REC_OmpR"/>
    <property type="match status" value="1"/>
</dbReference>
<dbReference type="InterPro" id="IPR001789">
    <property type="entry name" value="Sig_transdc_resp-reg_receiver"/>
</dbReference>
<evidence type="ECO:0000313" key="7">
    <source>
        <dbReference type="Proteomes" id="UP000070558"/>
    </source>
</evidence>
<sequence length="280" mass="31926">MAISPFRIYDIASTFLQHSLHLTSTLHFYARSKNEYSHGIIYVRGFSMNRNDYLLNKHLLLVDDEQELLDMVVSILNEYGFYNITTAKSIKDAVEATQKLRPELAILDVMLPDGNGFELMKQIKQYSDCPILFLTACGEDEDKFKGFDLGADDYIIKPFLPKELTFRIMAILRRSYKSENPIVKLKNSQIDFSSAQVIKNNEHIPLTAKEYDLLSALYRNAGCIVTIDALCEAAWGANPFGYENSLMAHIRRIREKIELNPSQPVSLITVKGLGYKLIVE</sequence>
<name>A0A133NS89_GARVA</name>
<reference evidence="6 7" key="1">
    <citation type="submission" date="2016-01" db="EMBL/GenBank/DDBJ databases">
        <authorList>
            <person name="Oliw E.H."/>
        </authorList>
    </citation>
    <scope>NUCLEOTIDE SEQUENCE [LARGE SCALE GENOMIC DNA]</scope>
    <source>
        <strain evidence="6 7">GED7760B</strain>
    </source>
</reference>
<dbReference type="Gene3D" id="3.40.50.2300">
    <property type="match status" value="1"/>
</dbReference>
<dbReference type="SMART" id="SM00862">
    <property type="entry name" value="Trans_reg_C"/>
    <property type="match status" value="1"/>
</dbReference>
<accession>A0A133NS89</accession>
<dbReference type="Gene3D" id="1.10.10.10">
    <property type="entry name" value="Winged helix-like DNA-binding domain superfamily/Winged helix DNA-binding domain"/>
    <property type="match status" value="1"/>
</dbReference>
<dbReference type="PROSITE" id="PS50110">
    <property type="entry name" value="RESPONSE_REGULATORY"/>
    <property type="match status" value="1"/>
</dbReference>
<organism evidence="6 7">
    <name type="scientific">Gardnerella vaginalis</name>
    <dbReference type="NCBI Taxonomy" id="2702"/>
    <lineage>
        <taxon>Bacteria</taxon>
        <taxon>Bacillati</taxon>
        <taxon>Actinomycetota</taxon>
        <taxon>Actinomycetes</taxon>
        <taxon>Bifidobacteriales</taxon>
        <taxon>Bifidobacteriaceae</taxon>
        <taxon>Gardnerella</taxon>
    </lineage>
</organism>
<dbReference type="GO" id="GO:0000156">
    <property type="term" value="F:phosphorelay response regulator activity"/>
    <property type="evidence" value="ECO:0007669"/>
    <property type="project" value="TreeGrafter"/>
</dbReference>
<dbReference type="CDD" id="cd00383">
    <property type="entry name" value="trans_reg_C"/>
    <property type="match status" value="1"/>
</dbReference>
<dbReference type="GO" id="GO:0006355">
    <property type="term" value="P:regulation of DNA-templated transcription"/>
    <property type="evidence" value="ECO:0007669"/>
    <property type="project" value="InterPro"/>
</dbReference>
<evidence type="ECO:0000256" key="3">
    <source>
        <dbReference type="PROSITE-ProRule" id="PRU01091"/>
    </source>
</evidence>
<keyword evidence="2" id="KW-0597">Phosphoprotein</keyword>